<keyword evidence="4 5" id="KW-0472">Membrane</keyword>
<feature type="transmembrane region" description="Helical" evidence="5">
    <location>
        <begin position="175"/>
        <end position="199"/>
    </location>
</feature>
<evidence type="ECO:0000256" key="5">
    <source>
        <dbReference type="SAM" id="Phobius"/>
    </source>
</evidence>
<gene>
    <name evidence="7" type="ORF">LTR84_006344</name>
</gene>
<dbReference type="PROSITE" id="PS50850">
    <property type="entry name" value="MFS"/>
    <property type="match status" value="1"/>
</dbReference>
<sequence>MANSPVEQKGSTKAIETIGHDTIENEHFQHPAPMTVTEDPFTWPFWIKIGITLNICVNAFLNNVSAAGLVPTLSPISAQLGIPITVAANLMAYNVLAQGLGNMIWVPTMLSFGKRWTVLGTMLLLLPCIAWGATAKSYESLLAARIMSGFASGASESFAPVIIGDIWYEHSLTTALGFFVLCILAGAGLGQLVLGYVTQGAGWRWAFWVTFIACGVNFLTMLLWLPETTYQRGLTVGTTAGDVERSQMVKEGKTGNDETIIDRGQDGVNLAIVATAPQLRSFSQNLWFFRHPHVQYRQNWFLSFIRPFHFFISVPVTWSSLTYAVAAGAFTALGVCVPQLTAGPPYNFGPGAQGLFGVSSLVGGILGGTVGSKLVDIYNSRMEKRRFRRHQEHKPEERLVMIIIPFVTVSTGLVMYGFTIERQLPWIAPAVGYVMHSFGFAVLAGITYSYAVDAYLLRSGEVMVFNNTIRALLSFGFANFMPSYMVKVGPATAYSVLAGVVWGMSALALPMFFFGPKLRAMTNRLL</sequence>
<dbReference type="Proteomes" id="UP001358417">
    <property type="component" value="Unassembled WGS sequence"/>
</dbReference>
<evidence type="ECO:0000256" key="2">
    <source>
        <dbReference type="ARBA" id="ARBA00022692"/>
    </source>
</evidence>
<keyword evidence="3 5" id="KW-1133">Transmembrane helix</keyword>
<feature type="transmembrane region" description="Helical" evidence="5">
    <location>
        <begin position="76"/>
        <end position="96"/>
    </location>
</feature>
<feature type="transmembrane region" description="Helical" evidence="5">
    <location>
        <begin position="310"/>
        <end position="335"/>
    </location>
</feature>
<comment type="subcellular location">
    <subcellularLocation>
        <location evidence="1">Membrane</location>
        <topology evidence="1">Multi-pass membrane protein</topology>
    </subcellularLocation>
</comment>
<dbReference type="InterPro" id="IPR011701">
    <property type="entry name" value="MFS"/>
</dbReference>
<feature type="transmembrane region" description="Helical" evidence="5">
    <location>
        <begin position="205"/>
        <end position="225"/>
    </location>
</feature>
<dbReference type="Pfam" id="PF07690">
    <property type="entry name" value="MFS_1"/>
    <property type="match status" value="1"/>
</dbReference>
<dbReference type="Gene3D" id="1.20.1250.20">
    <property type="entry name" value="MFS general substrate transporter like domains"/>
    <property type="match status" value="1"/>
</dbReference>
<feature type="transmembrane region" description="Helical" evidence="5">
    <location>
        <begin position="399"/>
        <end position="418"/>
    </location>
</feature>
<proteinExistence type="predicted"/>
<organism evidence="7 8">
    <name type="scientific">Exophiala bonariae</name>
    <dbReference type="NCBI Taxonomy" id="1690606"/>
    <lineage>
        <taxon>Eukaryota</taxon>
        <taxon>Fungi</taxon>
        <taxon>Dikarya</taxon>
        <taxon>Ascomycota</taxon>
        <taxon>Pezizomycotina</taxon>
        <taxon>Eurotiomycetes</taxon>
        <taxon>Chaetothyriomycetidae</taxon>
        <taxon>Chaetothyriales</taxon>
        <taxon>Herpotrichiellaceae</taxon>
        <taxon>Exophiala</taxon>
    </lineage>
</organism>
<feature type="transmembrane region" description="Helical" evidence="5">
    <location>
        <begin position="116"/>
        <end position="134"/>
    </location>
</feature>
<dbReference type="AlphaFoldDB" id="A0AAV9N4F0"/>
<keyword evidence="2 5" id="KW-0812">Transmembrane</keyword>
<feature type="transmembrane region" description="Helical" evidence="5">
    <location>
        <begin position="438"/>
        <end position="457"/>
    </location>
</feature>
<dbReference type="InterPro" id="IPR036259">
    <property type="entry name" value="MFS_trans_sf"/>
</dbReference>
<accession>A0AAV9N4F0</accession>
<dbReference type="GeneID" id="89974516"/>
<dbReference type="GO" id="GO:0005886">
    <property type="term" value="C:plasma membrane"/>
    <property type="evidence" value="ECO:0007669"/>
    <property type="project" value="TreeGrafter"/>
</dbReference>
<evidence type="ECO:0000313" key="7">
    <source>
        <dbReference type="EMBL" id="KAK5047679.1"/>
    </source>
</evidence>
<feature type="transmembrane region" description="Helical" evidence="5">
    <location>
        <begin position="492"/>
        <end position="514"/>
    </location>
</feature>
<keyword evidence="8" id="KW-1185">Reference proteome</keyword>
<feature type="domain" description="Major facilitator superfamily (MFS) profile" evidence="6">
    <location>
        <begin position="51"/>
        <end position="519"/>
    </location>
</feature>
<reference evidence="7 8" key="1">
    <citation type="submission" date="2023-08" db="EMBL/GenBank/DDBJ databases">
        <title>Black Yeasts Isolated from many extreme environments.</title>
        <authorList>
            <person name="Coleine C."/>
            <person name="Stajich J.E."/>
            <person name="Selbmann L."/>
        </authorList>
    </citation>
    <scope>NUCLEOTIDE SEQUENCE [LARGE SCALE GENOMIC DNA]</scope>
    <source>
        <strain evidence="7 8">CCFEE 5792</strain>
    </source>
</reference>
<protein>
    <recommendedName>
        <fullName evidence="6">Major facilitator superfamily (MFS) profile domain-containing protein</fullName>
    </recommendedName>
</protein>
<evidence type="ECO:0000313" key="8">
    <source>
        <dbReference type="Proteomes" id="UP001358417"/>
    </source>
</evidence>
<evidence type="ECO:0000259" key="6">
    <source>
        <dbReference type="PROSITE" id="PS50850"/>
    </source>
</evidence>
<evidence type="ECO:0000256" key="4">
    <source>
        <dbReference type="ARBA" id="ARBA00023136"/>
    </source>
</evidence>
<dbReference type="GO" id="GO:0022857">
    <property type="term" value="F:transmembrane transporter activity"/>
    <property type="evidence" value="ECO:0007669"/>
    <property type="project" value="InterPro"/>
</dbReference>
<comment type="caution">
    <text evidence="7">The sequence shown here is derived from an EMBL/GenBank/DDBJ whole genome shotgun (WGS) entry which is preliminary data.</text>
</comment>
<feature type="transmembrane region" description="Helical" evidence="5">
    <location>
        <begin position="355"/>
        <end position="378"/>
    </location>
</feature>
<feature type="transmembrane region" description="Helical" evidence="5">
    <location>
        <begin position="469"/>
        <end position="486"/>
    </location>
</feature>
<dbReference type="PANTHER" id="PTHR23502">
    <property type="entry name" value="MAJOR FACILITATOR SUPERFAMILY"/>
    <property type="match status" value="1"/>
</dbReference>
<name>A0AAV9N4F0_9EURO</name>
<dbReference type="RefSeq" id="XP_064703206.1">
    <property type="nucleotide sequence ID" value="XM_064849905.1"/>
</dbReference>
<dbReference type="EMBL" id="JAVRRD010000024">
    <property type="protein sequence ID" value="KAK5047679.1"/>
    <property type="molecule type" value="Genomic_DNA"/>
</dbReference>
<evidence type="ECO:0000256" key="3">
    <source>
        <dbReference type="ARBA" id="ARBA00022989"/>
    </source>
</evidence>
<evidence type="ECO:0000256" key="1">
    <source>
        <dbReference type="ARBA" id="ARBA00004141"/>
    </source>
</evidence>
<dbReference type="PANTHER" id="PTHR23502:SF160">
    <property type="entry name" value="MAJOR FACILITATOR SUPERFAMILY (MFS) PROFILE DOMAIN-CONTAINING PROTEIN-RELATED"/>
    <property type="match status" value="1"/>
</dbReference>
<dbReference type="InterPro" id="IPR020846">
    <property type="entry name" value="MFS_dom"/>
</dbReference>
<dbReference type="SUPFAM" id="SSF103473">
    <property type="entry name" value="MFS general substrate transporter"/>
    <property type="match status" value="1"/>
</dbReference>